<evidence type="ECO:0000313" key="8">
    <source>
        <dbReference type="Proteomes" id="UP000008281"/>
    </source>
</evidence>
<feature type="transmembrane region" description="Helical" evidence="5">
    <location>
        <begin position="25"/>
        <end position="45"/>
    </location>
</feature>
<dbReference type="InterPro" id="IPR017452">
    <property type="entry name" value="GPCR_Rhodpsn_7TM"/>
</dbReference>
<evidence type="ECO:0000256" key="3">
    <source>
        <dbReference type="ARBA" id="ARBA00022989"/>
    </source>
</evidence>
<dbReference type="PROSITE" id="PS50262">
    <property type="entry name" value="G_PROTEIN_RECEP_F1_2"/>
    <property type="match status" value="1"/>
</dbReference>
<comment type="subcellular location">
    <subcellularLocation>
        <location evidence="1">Membrane</location>
    </subcellularLocation>
</comment>
<evidence type="ECO:0000256" key="5">
    <source>
        <dbReference type="SAM" id="Phobius"/>
    </source>
</evidence>
<evidence type="ECO:0000256" key="4">
    <source>
        <dbReference type="ARBA" id="ARBA00023136"/>
    </source>
</evidence>
<dbReference type="eggNOG" id="ENOG502TFKC">
    <property type="taxonomic scope" value="Eukaryota"/>
</dbReference>
<keyword evidence="3 5" id="KW-1133">Transmembrane helix</keyword>
<dbReference type="Pfam" id="PF10324">
    <property type="entry name" value="7TM_GPCR_Srw"/>
    <property type="match status" value="2"/>
</dbReference>
<evidence type="ECO:0000256" key="1">
    <source>
        <dbReference type="ARBA" id="ARBA00004370"/>
    </source>
</evidence>
<dbReference type="AlphaFoldDB" id="E3NF99"/>
<dbReference type="SUPFAM" id="SSF81321">
    <property type="entry name" value="Family A G protein-coupled receptor-like"/>
    <property type="match status" value="1"/>
</dbReference>
<dbReference type="STRING" id="31234.E3NF99"/>
<evidence type="ECO:0000259" key="6">
    <source>
        <dbReference type="PROSITE" id="PS50262"/>
    </source>
</evidence>
<keyword evidence="4 5" id="KW-0472">Membrane</keyword>
<feature type="transmembrane region" description="Helical" evidence="5">
    <location>
        <begin position="234"/>
        <end position="255"/>
    </location>
</feature>
<organism evidence="8">
    <name type="scientific">Caenorhabditis remanei</name>
    <name type="common">Caenorhabditis vulgaris</name>
    <dbReference type="NCBI Taxonomy" id="31234"/>
    <lineage>
        <taxon>Eukaryota</taxon>
        <taxon>Metazoa</taxon>
        <taxon>Ecdysozoa</taxon>
        <taxon>Nematoda</taxon>
        <taxon>Chromadorea</taxon>
        <taxon>Rhabditida</taxon>
        <taxon>Rhabditina</taxon>
        <taxon>Rhabditomorpha</taxon>
        <taxon>Rhabditoidea</taxon>
        <taxon>Rhabditidae</taxon>
        <taxon>Peloderinae</taxon>
        <taxon>Caenorhabditis</taxon>
    </lineage>
</organism>
<name>E3NF99_CAERE</name>
<protein>
    <recommendedName>
        <fullName evidence="6">G-protein coupled receptors family 1 profile domain-containing protein</fullName>
    </recommendedName>
</protein>
<dbReference type="PANTHER" id="PTHR22751">
    <property type="entry name" value="G-PROTEIN COUPLED RECEPTOR-RELATED"/>
    <property type="match status" value="1"/>
</dbReference>
<dbReference type="Proteomes" id="UP000008281">
    <property type="component" value="Unassembled WGS sequence"/>
</dbReference>
<keyword evidence="8" id="KW-1185">Reference proteome</keyword>
<dbReference type="GO" id="GO:0008528">
    <property type="term" value="F:G protein-coupled peptide receptor activity"/>
    <property type="evidence" value="ECO:0007669"/>
    <property type="project" value="InterPro"/>
</dbReference>
<dbReference type="GO" id="GO:0016020">
    <property type="term" value="C:membrane"/>
    <property type="evidence" value="ECO:0007669"/>
    <property type="project" value="UniProtKB-SubCell"/>
</dbReference>
<dbReference type="InterPro" id="IPR019427">
    <property type="entry name" value="7TM_GPCR_serpentine_rcpt_Srw"/>
</dbReference>
<feature type="transmembrane region" description="Helical" evidence="5">
    <location>
        <begin position="52"/>
        <end position="70"/>
    </location>
</feature>
<reference evidence="7" key="1">
    <citation type="submission" date="2007-07" db="EMBL/GenBank/DDBJ databases">
        <title>PCAP assembly of the Caenorhabditis remanei genome.</title>
        <authorList>
            <consortium name="The Caenorhabditis remanei Sequencing Consortium"/>
            <person name="Wilson R.K."/>
        </authorList>
    </citation>
    <scope>NUCLEOTIDE SEQUENCE [LARGE SCALE GENOMIC DNA]</scope>
    <source>
        <strain evidence="7">PB4641</strain>
    </source>
</reference>
<evidence type="ECO:0000313" key="7">
    <source>
        <dbReference type="EMBL" id="EFO95998.1"/>
    </source>
</evidence>
<sequence length="324" mass="36793">MSKKVTWVHILDDFNTVALDFLRPFRFPLAVIGALVNAFHILVLARKSMRSNCINIIMIGIGICDLYVMGYKVQDKIRDMIPVPDCSLPYSYTYMMVTSCFEIAESLLRRLSAYLAVLMATVRVLVVKNPLNAKFDSLSTPMFAIKSIILLTLLSAINDAFYYAPSRFESDDMPVKPPARCGYGENFTAIVLVRTFNIIFYENFYQQVYVIYDGISKFHTFEFFRAKSNLTTKMIASMTIASVIAEGPYGILAIAAALSEEYSFQYYALTDLQSVFNYLVMLNTMTHCVVSLAISSQYRDAVFKLLPCLKLIRRKKPEVVSYNS</sequence>
<dbReference type="InParanoid" id="E3NF99"/>
<feature type="domain" description="G-protein coupled receptors family 1 profile" evidence="6">
    <location>
        <begin position="36"/>
        <end position="291"/>
    </location>
</feature>
<gene>
    <name evidence="7" type="ORF">CRE_16371</name>
</gene>
<feature type="transmembrane region" description="Helical" evidence="5">
    <location>
        <begin position="143"/>
        <end position="164"/>
    </location>
</feature>
<dbReference type="Gene3D" id="1.20.1070.10">
    <property type="entry name" value="Rhodopsin 7-helix transmembrane proteins"/>
    <property type="match status" value="1"/>
</dbReference>
<dbReference type="EMBL" id="DS268633">
    <property type="protein sequence ID" value="EFO95998.1"/>
    <property type="molecule type" value="Genomic_DNA"/>
</dbReference>
<dbReference type="HOGENOM" id="CLU_043715_0_0_1"/>
<proteinExistence type="predicted"/>
<keyword evidence="2 5" id="KW-0812">Transmembrane</keyword>
<evidence type="ECO:0000256" key="2">
    <source>
        <dbReference type="ARBA" id="ARBA00022692"/>
    </source>
</evidence>
<dbReference type="PANTHER" id="PTHR22751:SF54">
    <property type="entry name" value="G-PROTEIN COUPLED RECEPTORS FAMILY 1 PROFILE DOMAIN-CONTAINING PROTEIN"/>
    <property type="match status" value="1"/>
</dbReference>
<feature type="transmembrane region" description="Helical" evidence="5">
    <location>
        <begin position="113"/>
        <end position="131"/>
    </location>
</feature>
<accession>E3NF99</accession>
<feature type="transmembrane region" description="Helical" evidence="5">
    <location>
        <begin position="275"/>
        <end position="294"/>
    </location>
</feature>